<dbReference type="Proteomes" id="UP000696931">
    <property type="component" value="Unassembled WGS sequence"/>
</dbReference>
<comment type="subcellular location">
    <subcellularLocation>
        <location evidence="1">Cell inner membrane</location>
        <topology evidence="1">Multi-pass membrane protein</topology>
    </subcellularLocation>
    <subcellularLocation>
        <location evidence="9">Cell membrane</location>
        <topology evidence="9">Multi-pass membrane protein</topology>
    </subcellularLocation>
</comment>
<dbReference type="PANTHER" id="PTHR30012">
    <property type="entry name" value="GENERAL SECRETION PATHWAY PROTEIN"/>
    <property type="match status" value="1"/>
</dbReference>
<dbReference type="PRINTS" id="PR00812">
    <property type="entry name" value="BCTERIALGSPF"/>
</dbReference>
<evidence type="ECO:0000256" key="8">
    <source>
        <dbReference type="ARBA" id="ARBA00023136"/>
    </source>
</evidence>
<dbReference type="GO" id="GO:0015628">
    <property type="term" value="P:protein secretion by the type II secretion system"/>
    <property type="evidence" value="ECO:0007669"/>
    <property type="project" value="TreeGrafter"/>
</dbReference>
<evidence type="ECO:0000313" key="13">
    <source>
        <dbReference type="Proteomes" id="UP000696931"/>
    </source>
</evidence>
<keyword evidence="4" id="KW-1003">Cell membrane</keyword>
<evidence type="ECO:0000256" key="3">
    <source>
        <dbReference type="ARBA" id="ARBA00022448"/>
    </source>
</evidence>
<evidence type="ECO:0000256" key="6">
    <source>
        <dbReference type="ARBA" id="ARBA00022692"/>
    </source>
</evidence>
<accession>A0A933SCX5</accession>
<evidence type="ECO:0000259" key="11">
    <source>
        <dbReference type="Pfam" id="PF00482"/>
    </source>
</evidence>
<feature type="domain" description="Type II secretion system protein GspF" evidence="11">
    <location>
        <begin position="271"/>
        <end position="393"/>
    </location>
</feature>
<dbReference type="InterPro" id="IPR018076">
    <property type="entry name" value="T2SS_GspF_dom"/>
</dbReference>
<dbReference type="InterPro" id="IPR042094">
    <property type="entry name" value="T2SS_GspF_sf"/>
</dbReference>
<feature type="transmembrane region" description="Helical" evidence="10">
    <location>
        <begin position="374"/>
        <end position="392"/>
    </location>
</feature>
<keyword evidence="6 9" id="KW-0812">Transmembrane</keyword>
<evidence type="ECO:0000256" key="10">
    <source>
        <dbReference type="SAM" id="Phobius"/>
    </source>
</evidence>
<evidence type="ECO:0000256" key="2">
    <source>
        <dbReference type="ARBA" id="ARBA00005745"/>
    </source>
</evidence>
<dbReference type="PROSITE" id="PS00874">
    <property type="entry name" value="T2SP_F"/>
    <property type="match status" value="1"/>
</dbReference>
<evidence type="ECO:0000256" key="7">
    <source>
        <dbReference type="ARBA" id="ARBA00022989"/>
    </source>
</evidence>
<proteinExistence type="inferred from homology"/>
<evidence type="ECO:0000313" key="12">
    <source>
        <dbReference type="EMBL" id="MBI5170236.1"/>
    </source>
</evidence>
<dbReference type="GO" id="GO:0005886">
    <property type="term" value="C:plasma membrane"/>
    <property type="evidence" value="ECO:0007669"/>
    <property type="project" value="UniProtKB-SubCell"/>
</dbReference>
<evidence type="ECO:0000256" key="5">
    <source>
        <dbReference type="ARBA" id="ARBA00022519"/>
    </source>
</evidence>
<keyword evidence="7 10" id="KW-1133">Transmembrane helix</keyword>
<evidence type="ECO:0000256" key="1">
    <source>
        <dbReference type="ARBA" id="ARBA00004429"/>
    </source>
</evidence>
<dbReference type="EMBL" id="JACRIW010000086">
    <property type="protein sequence ID" value="MBI5170236.1"/>
    <property type="molecule type" value="Genomic_DNA"/>
</dbReference>
<dbReference type="PANTHER" id="PTHR30012:SF7">
    <property type="entry name" value="PROTEIN TRANSPORT PROTEIN HOFC HOMOLOG"/>
    <property type="match status" value="1"/>
</dbReference>
<dbReference type="Pfam" id="PF00482">
    <property type="entry name" value="T2SSF"/>
    <property type="match status" value="2"/>
</dbReference>
<dbReference type="InterPro" id="IPR003004">
    <property type="entry name" value="GspF/PilC"/>
</dbReference>
<dbReference type="FunFam" id="1.20.81.30:FF:000001">
    <property type="entry name" value="Type II secretion system protein F"/>
    <property type="match status" value="2"/>
</dbReference>
<keyword evidence="3 9" id="KW-0813">Transport</keyword>
<comment type="similarity">
    <text evidence="2 9">Belongs to the GSP F family.</text>
</comment>
<feature type="transmembrane region" description="Helical" evidence="10">
    <location>
        <begin position="221"/>
        <end position="240"/>
    </location>
</feature>
<sequence>MAVYVWKGRTLAGEAQAGEIEVARQEDALDALRKKRILVTSLRPKSGGMSMPKFGGGVSVSTKDLAIFTRQFATMISAGLPLVQCLDILAKPASKPAFGKVISEVTREVEAGATLSDALGKHKSVFDDLFRNMVAAGEAGGVLDEILMRLATYIEKADALKRKVQSAMVYPGVVLTVALGATAFMLIFIIPTFAKMFTDFGGELPLPTKIVLGLSDFLTHWWWTLVLGGIGSVIVFQRYYATENGHRAVDGFMIKAPVLGDVLLKGAVARFTRTLGTLISSGVPILAGLEITARTAGNKVIAEAIMSARASIREGETVSAPLKASGVFPPMVTQMISVGEQTGALDEMLTKIAVFYEAEVDTAVDTLTSIIEPIMIVVMGGIVGGMVVSMYLPMFKLISVVAGGN</sequence>
<dbReference type="AlphaFoldDB" id="A0A933SCX5"/>
<protein>
    <submittedName>
        <fullName evidence="12">Type II secretion system F family protein</fullName>
    </submittedName>
</protein>
<keyword evidence="8 10" id="KW-0472">Membrane</keyword>
<dbReference type="Gene3D" id="1.20.81.30">
    <property type="entry name" value="Type II secretion system (T2SS), domain F"/>
    <property type="match status" value="2"/>
</dbReference>
<gene>
    <name evidence="12" type="ORF">HZA61_12170</name>
</gene>
<feature type="domain" description="Type II secretion system protein GspF" evidence="11">
    <location>
        <begin position="68"/>
        <end position="191"/>
    </location>
</feature>
<evidence type="ECO:0000256" key="9">
    <source>
        <dbReference type="RuleBase" id="RU003923"/>
    </source>
</evidence>
<keyword evidence="5" id="KW-0997">Cell inner membrane</keyword>
<evidence type="ECO:0000256" key="4">
    <source>
        <dbReference type="ARBA" id="ARBA00022475"/>
    </source>
</evidence>
<feature type="transmembrane region" description="Helical" evidence="10">
    <location>
        <begin position="169"/>
        <end position="190"/>
    </location>
</feature>
<name>A0A933SCX5_UNCEI</name>
<dbReference type="InterPro" id="IPR001992">
    <property type="entry name" value="T2SS_GspF/T4SS_PilC_CS"/>
</dbReference>
<comment type="caution">
    <text evidence="12">The sequence shown here is derived from an EMBL/GenBank/DDBJ whole genome shotgun (WGS) entry which is preliminary data.</text>
</comment>
<organism evidence="12 13">
    <name type="scientific">Eiseniibacteriota bacterium</name>
    <dbReference type="NCBI Taxonomy" id="2212470"/>
    <lineage>
        <taxon>Bacteria</taxon>
        <taxon>Candidatus Eiseniibacteriota</taxon>
    </lineage>
</organism>
<reference evidence="12" key="1">
    <citation type="submission" date="2020-07" db="EMBL/GenBank/DDBJ databases">
        <title>Huge and variable diversity of episymbiotic CPR bacteria and DPANN archaea in groundwater ecosystems.</title>
        <authorList>
            <person name="He C.Y."/>
            <person name="Keren R."/>
            <person name="Whittaker M."/>
            <person name="Farag I.F."/>
            <person name="Doudna J."/>
            <person name="Cate J.H.D."/>
            <person name="Banfield J.F."/>
        </authorList>
    </citation>
    <scope>NUCLEOTIDE SEQUENCE</scope>
    <source>
        <strain evidence="12">NC_groundwater_1813_Pr3_B-0.1um_71_17</strain>
    </source>
</reference>